<evidence type="ECO:0000313" key="2">
    <source>
        <dbReference type="Proteomes" id="UP000637578"/>
    </source>
</evidence>
<evidence type="ECO:0000313" key="1">
    <source>
        <dbReference type="EMBL" id="GGM60608.1"/>
    </source>
</evidence>
<name>A0A8J3CH61_9PSEU</name>
<reference evidence="1" key="1">
    <citation type="journal article" date="2014" name="Int. J. Syst. Evol. Microbiol.">
        <title>Complete genome sequence of Corynebacterium casei LMG S-19264T (=DSM 44701T), isolated from a smear-ripened cheese.</title>
        <authorList>
            <consortium name="US DOE Joint Genome Institute (JGI-PGF)"/>
            <person name="Walter F."/>
            <person name="Albersmeier A."/>
            <person name="Kalinowski J."/>
            <person name="Ruckert C."/>
        </authorList>
    </citation>
    <scope>NUCLEOTIDE SEQUENCE</scope>
    <source>
        <strain evidence="1">CGMCC 4.5737</strain>
    </source>
</reference>
<dbReference type="Gene3D" id="3.90.1720.10">
    <property type="entry name" value="endopeptidase domain like (from Nostoc punctiforme)"/>
    <property type="match status" value="1"/>
</dbReference>
<organism evidence="1 2">
    <name type="scientific">Longimycelium tulufanense</name>
    <dbReference type="NCBI Taxonomy" id="907463"/>
    <lineage>
        <taxon>Bacteria</taxon>
        <taxon>Bacillati</taxon>
        <taxon>Actinomycetota</taxon>
        <taxon>Actinomycetes</taxon>
        <taxon>Pseudonocardiales</taxon>
        <taxon>Pseudonocardiaceae</taxon>
        <taxon>Longimycelium</taxon>
    </lineage>
</organism>
<keyword evidence="2" id="KW-1185">Reference proteome</keyword>
<dbReference type="Proteomes" id="UP000637578">
    <property type="component" value="Unassembled WGS sequence"/>
</dbReference>
<dbReference type="EMBL" id="BMMK01000015">
    <property type="protein sequence ID" value="GGM60608.1"/>
    <property type="molecule type" value="Genomic_DNA"/>
</dbReference>
<comment type="caution">
    <text evidence="1">The sequence shown here is derived from an EMBL/GenBank/DDBJ whole genome shotgun (WGS) entry which is preliminary data.</text>
</comment>
<dbReference type="RefSeq" id="WP_189058962.1">
    <property type="nucleotide sequence ID" value="NZ_BMMK01000015.1"/>
</dbReference>
<gene>
    <name evidence="1" type="ORF">GCM10012275_34590</name>
</gene>
<reference evidence="1" key="2">
    <citation type="submission" date="2020-09" db="EMBL/GenBank/DDBJ databases">
        <authorList>
            <person name="Sun Q."/>
            <person name="Zhou Y."/>
        </authorList>
    </citation>
    <scope>NUCLEOTIDE SEQUENCE</scope>
    <source>
        <strain evidence="1">CGMCC 4.5737</strain>
    </source>
</reference>
<sequence>MGSIEEIEPGDVVLMRSRTALSAAVRLLDGAEVDFAALALEDGMVGEVVGVGPRRFPLAKAVAAHEDTIILRAVRPVDPTPVLHAAKGYIDAAAPFVQQQLVLVALLTLTRPLPPAPSRRRLVRAVLDHTTATLHSVVAHGRQLMLCPEFVAHCHREAGETYRLHADPARRRATGSTLLDWALAQPALSAAGSVPVAAEPTDPATAHREAATTLAPLISHYLIESGLTTGSVGVSTAAAGEGMVTDEDLLRSMVSFGTALAPATGRQEEGGDASRAALGMIHTLAADPHFVTPGDIHRNSALREVTRIQGPTERSRRSP</sequence>
<protein>
    <submittedName>
        <fullName evidence="1">Uncharacterized protein</fullName>
    </submittedName>
</protein>
<proteinExistence type="predicted"/>
<accession>A0A8J3CH61</accession>
<dbReference type="AlphaFoldDB" id="A0A8J3CH61"/>